<sequence length="562" mass="65900">MKFSELEYRRPDVARIQKDYRELVERTEKAETEEEILDIWEVHQRLGREYNLPDRTVYIRNTMNVKDEFYAGEKAYFDSVSPEYYNTMNQLYKALLEHPKKQVLADKFGKIILEKMQVALNAADESVIDLQREDNALVGEYDKLYASYMVDFQGKQVTLPQLAVYMMDGKDAATRRAARETDGKWFDAHHEELDDIFSRMIQNRNEQARRMGFRDYSELSYLRMGRIGYDMKDIENYREQVARDIVPVAKQLMELRMKRVGIENPKLYDLDICFKDGNPEPAGNTDYMLNMCKKMYDELSPETAEFIDWMFENESFDVLTRPGKLLGAYMYNVTDYGPFVFANWNGSAFDIETITHEMGHAFQAYVGNKMGLILELVEPAMETCEIHSTSMEFLTSPFHHLFFGKDTAKYQLQHAEDAMLATCYGCQVDEFQHIVYQKPELTPAERNQIWLDLDKKYRPWIDNDGLPFYADGGAWQKQKHIYEFPFYFIDYCLARTAALQFFALHLKDPKEAWKRYVELVKKGGSETYSDLLQQAGFRNPFGEGSMKEIADTLATWCKEHQV</sequence>
<gene>
    <name evidence="8" type="ORF">HMPREF9623_00657</name>
</gene>
<feature type="domain" description="Peptidase M3A/M3B catalytic" evidence="7">
    <location>
        <begin position="315"/>
        <end position="548"/>
    </location>
</feature>
<evidence type="ECO:0000259" key="7">
    <source>
        <dbReference type="Pfam" id="PF01432"/>
    </source>
</evidence>
<evidence type="ECO:0000256" key="2">
    <source>
        <dbReference type="ARBA" id="ARBA00022723"/>
    </source>
</evidence>
<proteinExistence type="inferred from homology"/>
<dbReference type="Pfam" id="PF01432">
    <property type="entry name" value="Peptidase_M3"/>
    <property type="match status" value="1"/>
</dbReference>
<evidence type="ECO:0000256" key="3">
    <source>
        <dbReference type="ARBA" id="ARBA00022801"/>
    </source>
</evidence>
<name>A0AA36Y576_9FIRM</name>
<keyword evidence="4 6" id="KW-0862">Zinc</keyword>
<evidence type="ECO:0000256" key="4">
    <source>
        <dbReference type="ARBA" id="ARBA00022833"/>
    </source>
</evidence>
<dbReference type="GO" id="GO:0004222">
    <property type="term" value="F:metalloendopeptidase activity"/>
    <property type="evidence" value="ECO:0007669"/>
    <property type="project" value="InterPro"/>
</dbReference>
<dbReference type="InterPro" id="IPR001567">
    <property type="entry name" value="Pept_M3A_M3B_dom"/>
</dbReference>
<comment type="similarity">
    <text evidence="6">Belongs to the peptidase M3 family.</text>
</comment>
<evidence type="ECO:0000256" key="5">
    <source>
        <dbReference type="ARBA" id="ARBA00023049"/>
    </source>
</evidence>
<dbReference type="AlphaFoldDB" id="A0AA36Y576"/>
<dbReference type="RefSeq" id="WP_009532490.1">
    <property type="nucleotide sequence ID" value="NZ_JH590862.1"/>
</dbReference>
<comment type="cofactor">
    <cofactor evidence="6">
        <name>Zn(2+)</name>
        <dbReference type="ChEBI" id="CHEBI:29105"/>
    </cofactor>
    <text evidence="6">Binds 1 zinc ion.</text>
</comment>
<evidence type="ECO:0000256" key="6">
    <source>
        <dbReference type="RuleBase" id="RU003435"/>
    </source>
</evidence>
<keyword evidence="1 6" id="KW-0645">Protease</keyword>
<dbReference type="NCBIfam" id="TIGR02289">
    <property type="entry name" value="M3_not_pepF"/>
    <property type="match status" value="1"/>
</dbReference>
<accession>A0AA36Y576</accession>
<dbReference type="InterPro" id="IPR011976">
    <property type="entry name" value="Pept_M3B_oligopep-rel"/>
</dbReference>
<keyword evidence="9" id="KW-1185">Reference proteome</keyword>
<reference evidence="8 9" key="1">
    <citation type="submission" date="2011-10" db="EMBL/GenBank/DDBJ databases">
        <title>The Genome Sequence of Lachnospiraceae bacterium ACC2.</title>
        <authorList>
            <consortium name="The Broad Institute Genome Sequencing Platform"/>
            <person name="Earl A."/>
            <person name="Ward D."/>
            <person name="Feldgarden M."/>
            <person name="Gevers D."/>
            <person name="Sizova M."/>
            <person name="Hazen A."/>
            <person name="Epstein S."/>
            <person name="Young S.K."/>
            <person name="Zeng Q."/>
            <person name="Gargeya S."/>
            <person name="Fitzgerald M."/>
            <person name="Haas B."/>
            <person name="Abouelleil A."/>
            <person name="Alvarado L."/>
            <person name="Arachchi H.M."/>
            <person name="Berlin A."/>
            <person name="Brown A."/>
            <person name="Chapman S.B."/>
            <person name="Chen Z."/>
            <person name="Dunbar C."/>
            <person name="Freedman E."/>
            <person name="Gearin G."/>
            <person name="Goldberg J."/>
            <person name="Griggs A."/>
            <person name="Gujja S."/>
            <person name="Heiman D."/>
            <person name="Howarth C."/>
            <person name="Larson L."/>
            <person name="Lui A."/>
            <person name="MacDonald P.J.P."/>
            <person name="Montmayeur A."/>
            <person name="Murphy C."/>
            <person name="Neiman D."/>
            <person name="Pearson M."/>
            <person name="Priest M."/>
            <person name="Roberts A."/>
            <person name="Saif S."/>
            <person name="Shea T."/>
            <person name="Shenoy N."/>
            <person name="Sisk P."/>
            <person name="Stolte C."/>
            <person name="Sykes S."/>
            <person name="Wortman J."/>
            <person name="Nusbaum C."/>
            <person name="Birren B."/>
        </authorList>
    </citation>
    <scope>NUCLEOTIDE SEQUENCE [LARGE SCALE GENOMIC DNA]</scope>
    <source>
        <strain evidence="8 9">ACC2</strain>
    </source>
</reference>
<keyword evidence="3 6" id="KW-0378">Hydrolase</keyword>
<organism evidence="8 9">
    <name type="scientific">Stomatobaculum longum</name>
    <dbReference type="NCBI Taxonomy" id="796942"/>
    <lineage>
        <taxon>Bacteria</taxon>
        <taxon>Bacillati</taxon>
        <taxon>Bacillota</taxon>
        <taxon>Clostridia</taxon>
        <taxon>Lachnospirales</taxon>
        <taxon>Lachnospiraceae</taxon>
        <taxon>Stomatobaculum</taxon>
    </lineage>
</organism>
<evidence type="ECO:0000313" key="8">
    <source>
        <dbReference type="EMBL" id="EHO17058.1"/>
    </source>
</evidence>
<dbReference type="GO" id="GO:0006508">
    <property type="term" value="P:proteolysis"/>
    <property type="evidence" value="ECO:0007669"/>
    <property type="project" value="UniProtKB-KW"/>
</dbReference>
<evidence type="ECO:0000313" key="9">
    <source>
        <dbReference type="Proteomes" id="UP000018466"/>
    </source>
</evidence>
<dbReference type="Gene3D" id="1.10.1370.30">
    <property type="match status" value="1"/>
</dbReference>
<dbReference type="GO" id="GO:0046872">
    <property type="term" value="F:metal ion binding"/>
    <property type="evidence" value="ECO:0007669"/>
    <property type="project" value="UniProtKB-UniRule"/>
</dbReference>
<comment type="caution">
    <text evidence="8">The sequence shown here is derived from an EMBL/GenBank/DDBJ whole genome shotgun (WGS) entry which is preliminary data.</text>
</comment>
<protein>
    <submittedName>
        <fullName evidence="8">M3 family oligoendopeptidase</fullName>
    </submittedName>
</protein>
<dbReference type="Proteomes" id="UP000018466">
    <property type="component" value="Unassembled WGS sequence"/>
</dbReference>
<evidence type="ECO:0000256" key="1">
    <source>
        <dbReference type="ARBA" id="ARBA00022670"/>
    </source>
</evidence>
<keyword evidence="5 6" id="KW-0482">Metalloprotease</keyword>
<dbReference type="CDD" id="cd09606">
    <property type="entry name" value="M3B_PepF"/>
    <property type="match status" value="1"/>
</dbReference>
<keyword evidence="2 6" id="KW-0479">Metal-binding</keyword>
<dbReference type="SUPFAM" id="SSF55486">
    <property type="entry name" value="Metalloproteases ('zincins'), catalytic domain"/>
    <property type="match status" value="1"/>
</dbReference>
<dbReference type="EMBL" id="AGEL01000006">
    <property type="protein sequence ID" value="EHO17058.1"/>
    <property type="molecule type" value="Genomic_DNA"/>
</dbReference>
<dbReference type="GeneID" id="86940435"/>